<reference evidence="3" key="5">
    <citation type="submission" date="2018-04" db="UniProtKB">
        <authorList>
            <consortium name="EnsemblFungi"/>
        </authorList>
    </citation>
    <scope>IDENTIFICATION</scope>
    <source>
        <strain evidence="3">R3-111a-1</strain>
    </source>
</reference>
<reference evidence="2" key="3">
    <citation type="submission" date="2010-09" db="EMBL/GenBank/DDBJ databases">
        <title>Annotation of Gaeumannomyces graminis var. tritici R3-111a-1.</title>
        <authorList>
            <consortium name="The Broad Institute Genome Sequencing Platform"/>
            <person name="Ma L.-J."/>
            <person name="Dead R."/>
            <person name="Young S.K."/>
            <person name="Zeng Q."/>
            <person name="Gargeya S."/>
            <person name="Fitzgerald M."/>
            <person name="Haas B."/>
            <person name="Abouelleil A."/>
            <person name="Alvarado L."/>
            <person name="Arachchi H.M."/>
            <person name="Berlin A."/>
            <person name="Brown A."/>
            <person name="Chapman S.B."/>
            <person name="Chen Z."/>
            <person name="Dunbar C."/>
            <person name="Freedman E."/>
            <person name="Gearin G."/>
            <person name="Gellesch M."/>
            <person name="Goldberg J."/>
            <person name="Griggs A."/>
            <person name="Gujja S."/>
            <person name="Heiman D."/>
            <person name="Howarth C."/>
            <person name="Larson L."/>
            <person name="Lui A."/>
            <person name="MacDonald P.J.P."/>
            <person name="Mehta T."/>
            <person name="Montmayeur A."/>
            <person name="Murphy C."/>
            <person name="Neiman D."/>
            <person name="Pearson M."/>
            <person name="Priest M."/>
            <person name="Roberts A."/>
            <person name="Saif S."/>
            <person name="Shea T."/>
            <person name="Shenoy N."/>
            <person name="Sisk P."/>
            <person name="Stolte C."/>
            <person name="Sykes S."/>
            <person name="Yandava C."/>
            <person name="Wortman J."/>
            <person name="Nusbaum C."/>
            <person name="Birren B."/>
        </authorList>
    </citation>
    <scope>NUCLEOTIDE SEQUENCE</scope>
    <source>
        <strain evidence="2">R3-111a-1</strain>
    </source>
</reference>
<proteinExistence type="predicted"/>
<protein>
    <submittedName>
        <fullName evidence="2 3">Uncharacterized protein</fullName>
    </submittedName>
</protein>
<name>J3NV45_GAET3</name>
<evidence type="ECO:0000256" key="1">
    <source>
        <dbReference type="SAM" id="Phobius"/>
    </source>
</evidence>
<dbReference type="GeneID" id="20345615"/>
<keyword evidence="1" id="KW-0472">Membrane</keyword>
<organism evidence="2">
    <name type="scientific">Gaeumannomyces tritici (strain R3-111a-1)</name>
    <name type="common">Wheat and barley take-all root rot fungus</name>
    <name type="synonym">Gaeumannomyces graminis var. tritici</name>
    <dbReference type="NCBI Taxonomy" id="644352"/>
    <lineage>
        <taxon>Eukaryota</taxon>
        <taxon>Fungi</taxon>
        <taxon>Dikarya</taxon>
        <taxon>Ascomycota</taxon>
        <taxon>Pezizomycotina</taxon>
        <taxon>Sordariomycetes</taxon>
        <taxon>Sordariomycetidae</taxon>
        <taxon>Magnaporthales</taxon>
        <taxon>Magnaporthaceae</taxon>
        <taxon>Gaeumannomyces</taxon>
    </lineage>
</organism>
<dbReference type="STRING" id="644352.J3NV45"/>
<reference evidence="2" key="2">
    <citation type="submission" date="2010-07" db="EMBL/GenBank/DDBJ databases">
        <authorList>
            <consortium name="The Broad Institute Genome Sequencing Platform"/>
            <consortium name="Broad Institute Genome Sequencing Center for Infectious Disease"/>
            <person name="Ma L.-J."/>
            <person name="Dead R."/>
            <person name="Young S."/>
            <person name="Zeng Q."/>
            <person name="Koehrsen M."/>
            <person name="Alvarado L."/>
            <person name="Berlin A."/>
            <person name="Chapman S.B."/>
            <person name="Chen Z."/>
            <person name="Freedman E."/>
            <person name="Gellesch M."/>
            <person name="Goldberg J."/>
            <person name="Griggs A."/>
            <person name="Gujja S."/>
            <person name="Heilman E.R."/>
            <person name="Heiman D."/>
            <person name="Hepburn T."/>
            <person name="Howarth C."/>
            <person name="Jen D."/>
            <person name="Larson L."/>
            <person name="Mehta T."/>
            <person name="Neiman D."/>
            <person name="Pearson M."/>
            <person name="Roberts A."/>
            <person name="Saif S."/>
            <person name="Shea T."/>
            <person name="Shenoy N."/>
            <person name="Sisk P."/>
            <person name="Stolte C."/>
            <person name="Sykes S."/>
            <person name="Walk T."/>
            <person name="White J."/>
            <person name="Yandava C."/>
            <person name="Haas B."/>
            <person name="Nusbaum C."/>
            <person name="Birren B."/>
        </authorList>
    </citation>
    <scope>NUCLEOTIDE SEQUENCE</scope>
    <source>
        <strain evidence="2">R3-111a-1</strain>
    </source>
</reference>
<dbReference type="RefSeq" id="XP_009221220.1">
    <property type="nucleotide sequence ID" value="XM_009222956.1"/>
</dbReference>
<dbReference type="VEuPathDB" id="FungiDB:GGTG_05157"/>
<dbReference type="Proteomes" id="UP000006039">
    <property type="component" value="Unassembled WGS sequence"/>
</dbReference>
<evidence type="ECO:0000313" key="3">
    <source>
        <dbReference type="EnsemblFungi" id="EJT75220"/>
    </source>
</evidence>
<dbReference type="HOGENOM" id="CLU_074618_0_0_1"/>
<reference evidence="3" key="4">
    <citation type="journal article" date="2015" name="G3 (Bethesda)">
        <title>Genome sequences of three phytopathogenic species of the Magnaporthaceae family of fungi.</title>
        <authorList>
            <person name="Okagaki L.H."/>
            <person name="Nunes C.C."/>
            <person name="Sailsbery J."/>
            <person name="Clay B."/>
            <person name="Brown D."/>
            <person name="John T."/>
            <person name="Oh Y."/>
            <person name="Young N."/>
            <person name="Fitzgerald M."/>
            <person name="Haas B.J."/>
            <person name="Zeng Q."/>
            <person name="Young S."/>
            <person name="Adiconis X."/>
            <person name="Fan L."/>
            <person name="Levin J.Z."/>
            <person name="Mitchell T.K."/>
            <person name="Okubara P.A."/>
            <person name="Farman M.L."/>
            <person name="Kohn L.M."/>
            <person name="Birren B."/>
            <person name="Ma L.-J."/>
            <person name="Dean R.A."/>
        </authorList>
    </citation>
    <scope>NUCLEOTIDE SEQUENCE</scope>
    <source>
        <strain evidence="3">R3-111a-1</strain>
    </source>
</reference>
<feature type="transmembrane region" description="Helical" evidence="1">
    <location>
        <begin position="141"/>
        <end position="164"/>
    </location>
</feature>
<evidence type="ECO:0000313" key="2">
    <source>
        <dbReference type="EMBL" id="EJT75220.1"/>
    </source>
</evidence>
<dbReference type="EMBL" id="GL385397">
    <property type="protein sequence ID" value="EJT75220.1"/>
    <property type="molecule type" value="Genomic_DNA"/>
</dbReference>
<keyword evidence="1" id="KW-0812">Transmembrane</keyword>
<gene>
    <name evidence="3" type="primary">20345615</name>
    <name evidence="2" type="ORF">GGTG_05157</name>
</gene>
<keyword evidence="1" id="KW-1133">Transmembrane helix</keyword>
<evidence type="ECO:0000313" key="4">
    <source>
        <dbReference type="Proteomes" id="UP000006039"/>
    </source>
</evidence>
<sequence>MPYLKKPKFPETTSFSLALKSLPLKSLALKAALSGANTNAVPLQEIARFVKLLKNVLNNFQYRSANNFALNAFLNNGLTFVTRKLFGQYGIKRFNFLNNFAGAKLVLSHLPKPFGNFNANFITNHVFAINAFKKFRTIIEAYWYTGVNGIILICLTIKTTVIKYRTLRIIIFKKGQINKVLIIALLEIDNFLQRKRVANTHIKRKKKAMFVLGANLLKLKALRRRLLRVLRFFRRRFFCRSG</sequence>
<accession>J3NV45</accession>
<reference evidence="4" key="1">
    <citation type="submission" date="2010-07" db="EMBL/GenBank/DDBJ databases">
        <title>The genome sequence of Gaeumannomyces graminis var. tritici strain R3-111a-1.</title>
        <authorList>
            <consortium name="The Broad Institute Genome Sequencing Platform"/>
            <person name="Ma L.-J."/>
            <person name="Dead R."/>
            <person name="Young S."/>
            <person name="Zeng Q."/>
            <person name="Koehrsen M."/>
            <person name="Alvarado L."/>
            <person name="Berlin A."/>
            <person name="Chapman S.B."/>
            <person name="Chen Z."/>
            <person name="Freedman E."/>
            <person name="Gellesch M."/>
            <person name="Goldberg J."/>
            <person name="Griggs A."/>
            <person name="Gujja S."/>
            <person name="Heilman E.R."/>
            <person name="Heiman D."/>
            <person name="Hepburn T."/>
            <person name="Howarth C."/>
            <person name="Jen D."/>
            <person name="Larson L."/>
            <person name="Mehta T."/>
            <person name="Neiman D."/>
            <person name="Pearson M."/>
            <person name="Roberts A."/>
            <person name="Saif S."/>
            <person name="Shea T."/>
            <person name="Shenoy N."/>
            <person name="Sisk P."/>
            <person name="Stolte C."/>
            <person name="Sykes S."/>
            <person name="Walk T."/>
            <person name="White J."/>
            <person name="Yandava C."/>
            <person name="Haas B."/>
            <person name="Nusbaum C."/>
            <person name="Birren B."/>
        </authorList>
    </citation>
    <scope>NUCLEOTIDE SEQUENCE [LARGE SCALE GENOMIC DNA]</scope>
    <source>
        <strain evidence="4">R3-111a-1</strain>
    </source>
</reference>
<dbReference type="EnsemblFungi" id="EJT75220">
    <property type="protein sequence ID" value="EJT75220"/>
    <property type="gene ID" value="GGTG_05157"/>
</dbReference>
<dbReference type="eggNOG" id="ENOG502T7CR">
    <property type="taxonomic scope" value="Eukaryota"/>
</dbReference>
<dbReference type="AlphaFoldDB" id="J3NV45"/>
<keyword evidence="4" id="KW-1185">Reference proteome</keyword>